<feature type="domain" description="Response regulatory" evidence="2">
    <location>
        <begin position="5"/>
        <end position="116"/>
    </location>
</feature>
<dbReference type="GO" id="GO:0003677">
    <property type="term" value="F:DNA binding"/>
    <property type="evidence" value="ECO:0007669"/>
    <property type="project" value="UniProtKB-KW"/>
</dbReference>
<keyword evidence="7" id="KW-1185">Reference proteome</keyword>
<reference evidence="4" key="1">
    <citation type="journal article" date="2014" name="Int. J. Syst. Evol. Microbiol.">
        <title>Complete genome of a new Firmicutes species belonging to the dominant human colonic microbiota ('Ruminococcus bicirculans') reveals two chromosomes and a selective capacity to utilize plant glucans.</title>
        <authorList>
            <consortium name="NISC Comparative Sequencing Program"/>
            <person name="Wegmann U."/>
            <person name="Louis P."/>
            <person name="Goesmann A."/>
            <person name="Henrissat B."/>
            <person name="Duncan S.H."/>
            <person name="Flint H.J."/>
        </authorList>
    </citation>
    <scope>NUCLEOTIDE SEQUENCE</scope>
    <source>
        <strain evidence="4">CGMCC 1.12707</strain>
    </source>
</reference>
<dbReference type="SMART" id="SM00850">
    <property type="entry name" value="LytTR"/>
    <property type="match status" value="1"/>
</dbReference>
<dbReference type="InterPro" id="IPR001789">
    <property type="entry name" value="Sig_transdc_resp-reg_receiver"/>
</dbReference>
<evidence type="ECO:0000256" key="1">
    <source>
        <dbReference type="PROSITE-ProRule" id="PRU00169"/>
    </source>
</evidence>
<accession>A0A1M7BCE0</accession>
<evidence type="ECO:0000259" key="2">
    <source>
        <dbReference type="PROSITE" id="PS50110"/>
    </source>
</evidence>
<dbReference type="SMART" id="SM00448">
    <property type="entry name" value="REC"/>
    <property type="match status" value="1"/>
</dbReference>
<dbReference type="EMBL" id="BMFL01000007">
    <property type="protein sequence ID" value="GGE96492.1"/>
    <property type="molecule type" value="Genomic_DNA"/>
</dbReference>
<dbReference type="Proteomes" id="UP000650994">
    <property type="component" value="Unassembled WGS sequence"/>
</dbReference>
<dbReference type="EMBL" id="FRBH01000010">
    <property type="protein sequence ID" value="SHL52705.1"/>
    <property type="molecule type" value="Genomic_DNA"/>
</dbReference>
<reference evidence="4" key="5">
    <citation type="submission" date="2024-05" db="EMBL/GenBank/DDBJ databases">
        <authorList>
            <person name="Sun Q."/>
            <person name="Zhou Y."/>
        </authorList>
    </citation>
    <scope>NUCLEOTIDE SEQUENCE</scope>
    <source>
        <strain evidence="4">CGMCC 1.12707</strain>
    </source>
</reference>
<keyword evidence="4" id="KW-0238">DNA-binding</keyword>
<dbReference type="SUPFAM" id="SSF52172">
    <property type="entry name" value="CheY-like"/>
    <property type="match status" value="1"/>
</dbReference>
<dbReference type="PANTHER" id="PTHR37299:SF1">
    <property type="entry name" value="STAGE 0 SPORULATION PROTEIN A HOMOLOG"/>
    <property type="match status" value="1"/>
</dbReference>
<reference evidence="5" key="2">
    <citation type="submission" date="2016-11" db="EMBL/GenBank/DDBJ databases">
        <authorList>
            <person name="Jaros S."/>
            <person name="Januszkiewicz K."/>
            <person name="Wedrychowicz H."/>
        </authorList>
    </citation>
    <scope>NUCLEOTIDE SEQUENCE [LARGE SCALE GENOMIC DNA]</scope>
    <source>
        <strain evidence="5">DSM 27989</strain>
    </source>
</reference>
<keyword evidence="1" id="KW-0597">Phosphoprotein</keyword>
<dbReference type="Pfam" id="PF00072">
    <property type="entry name" value="Response_reg"/>
    <property type="match status" value="1"/>
</dbReference>
<dbReference type="InterPro" id="IPR007492">
    <property type="entry name" value="LytTR_DNA-bd_dom"/>
</dbReference>
<reference evidence="6" key="3">
    <citation type="submission" date="2016-11" db="EMBL/GenBank/DDBJ databases">
        <authorList>
            <person name="Varghese N."/>
            <person name="Submissions S."/>
        </authorList>
    </citation>
    <scope>NUCLEOTIDE SEQUENCE [LARGE SCALE GENOMIC DNA]</scope>
    <source>
        <strain evidence="6">DSM 27989</strain>
    </source>
</reference>
<dbReference type="OrthoDB" id="2168082at2"/>
<dbReference type="Gene3D" id="3.40.50.2300">
    <property type="match status" value="1"/>
</dbReference>
<sequence>MEKIRCIILDDEPIGREILQNFTEKIPFLEVCNTFESPLDVITYLQENEIDLLITDINMPHLNGVELVQSLQKPPFIIFVTAHRDFALDGFDSGAVDYLVKPVRFERFLKAVNKVSLYKKDTQKDKTLDTKTNIFLKVNGKFEKIILDTILYIEANGDYLKIVTEKQNYTILSTMKSFEESLDSSNFLRVQRSFIININSIQSFSGNTVQLNNGKTISISIQKKEELFKILGV</sequence>
<evidence type="ECO:0000313" key="5">
    <source>
        <dbReference type="EMBL" id="SHL52705.1"/>
    </source>
</evidence>
<dbReference type="PANTHER" id="PTHR37299">
    <property type="entry name" value="TRANSCRIPTIONAL REGULATOR-RELATED"/>
    <property type="match status" value="1"/>
</dbReference>
<dbReference type="Pfam" id="PF04397">
    <property type="entry name" value="LytTR"/>
    <property type="match status" value="1"/>
</dbReference>
<reference evidence="7" key="4">
    <citation type="journal article" date="2019" name="Int. J. Syst. Evol. Microbiol.">
        <title>The Global Catalogue of Microorganisms (GCM) 10K type strain sequencing project: providing services to taxonomists for standard genome sequencing and annotation.</title>
        <authorList>
            <consortium name="The Broad Institute Genomics Platform"/>
            <consortium name="The Broad Institute Genome Sequencing Center for Infectious Disease"/>
            <person name="Wu L."/>
            <person name="Ma J."/>
        </authorList>
    </citation>
    <scope>NUCLEOTIDE SEQUENCE [LARGE SCALE GENOMIC DNA]</scope>
    <source>
        <strain evidence="7">CGMCC 1.12707</strain>
    </source>
</reference>
<evidence type="ECO:0000313" key="6">
    <source>
        <dbReference type="Proteomes" id="UP000184120"/>
    </source>
</evidence>
<evidence type="ECO:0000313" key="7">
    <source>
        <dbReference type="Proteomes" id="UP000650994"/>
    </source>
</evidence>
<feature type="modified residue" description="4-aspartylphosphate" evidence="1">
    <location>
        <position position="56"/>
    </location>
</feature>
<protein>
    <submittedName>
        <fullName evidence="4">DNA-binding response regulator</fullName>
    </submittedName>
    <submittedName>
        <fullName evidence="5">Two component transcriptional regulator, LytTR family</fullName>
    </submittedName>
</protein>
<dbReference type="Proteomes" id="UP000184120">
    <property type="component" value="Unassembled WGS sequence"/>
</dbReference>
<dbReference type="InterPro" id="IPR011006">
    <property type="entry name" value="CheY-like_superfamily"/>
</dbReference>
<evidence type="ECO:0000313" key="4">
    <source>
        <dbReference type="EMBL" id="GGE96492.1"/>
    </source>
</evidence>
<dbReference type="InterPro" id="IPR046947">
    <property type="entry name" value="LytR-like"/>
</dbReference>
<dbReference type="STRING" id="1434701.SAMN05443634_110128"/>
<dbReference type="RefSeq" id="WP_072933404.1">
    <property type="nucleotide sequence ID" value="NZ_BMFL01000007.1"/>
</dbReference>
<proteinExistence type="predicted"/>
<dbReference type="PROSITE" id="PS50110">
    <property type="entry name" value="RESPONSE_REGULATORY"/>
    <property type="match status" value="1"/>
</dbReference>
<evidence type="ECO:0000259" key="3">
    <source>
        <dbReference type="PROSITE" id="PS50930"/>
    </source>
</evidence>
<dbReference type="GO" id="GO:0000156">
    <property type="term" value="F:phosphorelay response regulator activity"/>
    <property type="evidence" value="ECO:0007669"/>
    <property type="project" value="InterPro"/>
</dbReference>
<dbReference type="AlphaFoldDB" id="A0A1M7BCE0"/>
<name>A0A1M7BCE0_9FLAO</name>
<organism evidence="5 6">
    <name type="scientific">Chishuiella changwenlii</name>
    <dbReference type="NCBI Taxonomy" id="1434701"/>
    <lineage>
        <taxon>Bacteria</taxon>
        <taxon>Pseudomonadati</taxon>
        <taxon>Bacteroidota</taxon>
        <taxon>Flavobacteriia</taxon>
        <taxon>Flavobacteriales</taxon>
        <taxon>Weeksellaceae</taxon>
        <taxon>Chishuiella</taxon>
    </lineage>
</organism>
<dbReference type="PROSITE" id="PS50930">
    <property type="entry name" value="HTH_LYTTR"/>
    <property type="match status" value="1"/>
</dbReference>
<dbReference type="Gene3D" id="2.40.50.1020">
    <property type="entry name" value="LytTr DNA-binding domain"/>
    <property type="match status" value="1"/>
</dbReference>
<feature type="domain" description="HTH LytTR-type" evidence="3">
    <location>
        <begin position="134"/>
        <end position="233"/>
    </location>
</feature>
<gene>
    <name evidence="4" type="ORF">GCM10010984_12520</name>
    <name evidence="5" type="ORF">SAMN05443634_110128</name>
</gene>